<comment type="caution">
    <text evidence="1">The sequence shown here is derived from an EMBL/GenBank/DDBJ whole genome shotgun (WGS) entry which is preliminary data.</text>
</comment>
<sequence>MKLIFVYNADSGMINTLLDIGHKIVNPETYTCNLCKLTYDTFKENAKWKKFREDSVYEMEFFHRDEFEGRYKVKFEYPVVLREDNGNLEEAISKSLLESFKSLDELIDSISKF</sequence>
<reference evidence="1" key="1">
    <citation type="submission" date="2022-12" db="EMBL/GenBank/DDBJ databases">
        <title>Reference genome sequencing for broad-spectrum identification of bacterial and archaeal isolates by mass spectrometry.</title>
        <authorList>
            <person name="Sekiguchi Y."/>
            <person name="Tourlousse D.M."/>
        </authorList>
    </citation>
    <scope>NUCLEOTIDE SEQUENCE</scope>
    <source>
        <strain evidence="1">10succ1</strain>
    </source>
</reference>
<dbReference type="EMBL" id="BSDY01000001">
    <property type="protein sequence ID" value="GLI54497.1"/>
    <property type="molecule type" value="Genomic_DNA"/>
</dbReference>
<accession>A0A9W6LLB2</accession>
<name>A0A9W6LLB2_9FUSO</name>
<dbReference type="Proteomes" id="UP001144471">
    <property type="component" value="Unassembled WGS sequence"/>
</dbReference>
<evidence type="ECO:0000313" key="2">
    <source>
        <dbReference type="Proteomes" id="UP001144471"/>
    </source>
</evidence>
<dbReference type="RefSeq" id="WP_281832131.1">
    <property type="nucleotide sequence ID" value="NZ_BSDY01000001.1"/>
</dbReference>
<dbReference type="AlphaFoldDB" id="A0A9W6LLB2"/>
<evidence type="ECO:0000313" key="1">
    <source>
        <dbReference type="EMBL" id="GLI54497.1"/>
    </source>
</evidence>
<keyword evidence="2" id="KW-1185">Reference proteome</keyword>
<gene>
    <name evidence="1" type="ORF">PM10SUCC1_00120</name>
</gene>
<evidence type="ECO:0008006" key="3">
    <source>
        <dbReference type="Google" id="ProtNLM"/>
    </source>
</evidence>
<organism evidence="1 2">
    <name type="scientific">Propionigenium maris DSM 9537</name>
    <dbReference type="NCBI Taxonomy" id="1123000"/>
    <lineage>
        <taxon>Bacteria</taxon>
        <taxon>Fusobacteriati</taxon>
        <taxon>Fusobacteriota</taxon>
        <taxon>Fusobacteriia</taxon>
        <taxon>Fusobacteriales</taxon>
        <taxon>Fusobacteriaceae</taxon>
        <taxon>Propionigenium</taxon>
    </lineage>
</organism>
<proteinExistence type="predicted"/>
<protein>
    <recommendedName>
        <fullName evidence="3">GTPase</fullName>
    </recommendedName>
</protein>